<dbReference type="PANTHER" id="PTHR35487:SF1">
    <property type="entry name" value="DUF3824 DOMAIN-CONTAINING PROTEIN"/>
    <property type="match status" value="1"/>
</dbReference>
<feature type="compositionally biased region" description="Basic and acidic residues" evidence="1">
    <location>
        <begin position="671"/>
        <end position="706"/>
    </location>
</feature>
<accession>A0A9P4IL18</accession>
<reference evidence="3" key="1">
    <citation type="journal article" date="2020" name="Stud. Mycol.">
        <title>101 Dothideomycetes genomes: a test case for predicting lifestyles and emergence of pathogens.</title>
        <authorList>
            <person name="Haridas S."/>
            <person name="Albert R."/>
            <person name="Binder M."/>
            <person name="Bloem J."/>
            <person name="Labutti K."/>
            <person name="Salamov A."/>
            <person name="Andreopoulos B."/>
            <person name="Baker S."/>
            <person name="Barry K."/>
            <person name="Bills G."/>
            <person name="Bluhm B."/>
            <person name="Cannon C."/>
            <person name="Castanera R."/>
            <person name="Culley D."/>
            <person name="Daum C."/>
            <person name="Ezra D."/>
            <person name="Gonzalez J."/>
            <person name="Henrissat B."/>
            <person name="Kuo A."/>
            <person name="Liang C."/>
            <person name="Lipzen A."/>
            <person name="Lutzoni F."/>
            <person name="Magnuson J."/>
            <person name="Mondo S."/>
            <person name="Nolan M."/>
            <person name="Ohm R."/>
            <person name="Pangilinan J."/>
            <person name="Park H.-J."/>
            <person name="Ramirez L."/>
            <person name="Alfaro M."/>
            <person name="Sun H."/>
            <person name="Tritt A."/>
            <person name="Yoshinaga Y."/>
            <person name="Zwiers L.-H."/>
            <person name="Turgeon B."/>
            <person name="Goodwin S."/>
            <person name="Spatafora J."/>
            <person name="Crous P."/>
            <person name="Grigoriev I."/>
        </authorList>
    </citation>
    <scope>NUCLEOTIDE SEQUENCE</scope>
    <source>
        <strain evidence="3">CBS 133067</strain>
    </source>
</reference>
<feature type="domain" description="DUF3824" evidence="2">
    <location>
        <begin position="764"/>
        <end position="911"/>
    </location>
</feature>
<gene>
    <name evidence="3" type="ORF">NA57DRAFT_53857</name>
</gene>
<name>A0A9P4IL18_9PEZI</name>
<feature type="compositionally biased region" description="Pro residues" evidence="1">
    <location>
        <begin position="829"/>
        <end position="852"/>
    </location>
</feature>
<evidence type="ECO:0000256" key="1">
    <source>
        <dbReference type="SAM" id="MobiDB-lite"/>
    </source>
</evidence>
<feature type="compositionally biased region" description="Basic residues" evidence="1">
    <location>
        <begin position="532"/>
        <end position="544"/>
    </location>
</feature>
<feature type="region of interest" description="Disordered" evidence="1">
    <location>
        <begin position="524"/>
        <end position="544"/>
    </location>
</feature>
<feature type="compositionally biased region" description="Basic and acidic residues" evidence="1">
    <location>
        <begin position="440"/>
        <end position="458"/>
    </location>
</feature>
<feature type="region of interest" description="Disordered" evidence="1">
    <location>
        <begin position="382"/>
        <end position="430"/>
    </location>
</feature>
<feature type="compositionally biased region" description="Low complexity" evidence="1">
    <location>
        <begin position="590"/>
        <end position="603"/>
    </location>
</feature>
<feature type="region of interest" description="Disordered" evidence="1">
    <location>
        <begin position="440"/>
        <end position="459"/>
    </location>
</feature>
<feature type="compositionally biased region" description="Polar residues" evidence="1">
    <location>
        <begin position="855"/>
        <end position="872"/>
    </location>
</feature>
<evidence type="ECO:0000313" key="3">
    <source>
        <dbReference type="EMBL" id="KAF2101913.1"/>
    </source>
</evidence>
<feature type="compositionally biased region" description="Basic and acidic residues" evidence="1">
    <location>
        <begin position="788"/>
        <end position="816"/>
    </location>
</feature>
<feature type="compositionally biased region" description="Basic residues" evidence="1">
    <location>
        <begin position="1037"/>
        <end position="1051"/>
    </location>
</feature>
<comment type="caution">
    <text evidence="3">The sequence shown here is derived from an EMBL/GenBank/DDBJ whole genome shotgun (WGS) entry which is preliminary data.</text>
</comment>
<dbReference type="PANTHER" id="PTHR35487">
    <property type="entry name" value="DUF3824 DOMAIN-CONTAINING PROTEIN"/>
    <property type="match status" value="1"/>
</dbReference>
<feature type="region of interest" description="Disordered" evidence="1">
    <location>
        <begin position="567"/>
        <end position="613"/>
    </location>
</feature>
<dbReference type="AlphaFoldDB" id="A0A9P4IL18"/>
<feature type="compositionally biased region" description="Polar residues" evidence="1">
    <location>
        <begin position="996"/>
        <end position="1013"/>
    </location>
</feature>
<dbReference type="Proteomes" id="UP000799772">
    <property type="component" value="Unassembled WGS sequence"/>
</dbReference>
<organism evidence="3 4">
    <name type="scientific">Rhizodiscina lignyota</name>
    <dbReference type="NCBI Taxonomy" id="1504668"/>
    <lineage>
        <taxon>Eukaryota</taxon>
        <taxon>Fungi</taxon>
        <taxon>Dikarya</taxon>
        <taxon>Ascomycota</taxon>
        <taxon>Pezizomycotina</taxon>
        <taxon>Dothideomycetes</taxon>
        <taxon>Pleosporomycetidae</taxon>
        <taxon>Aulographales</taxon>
        <taxon>Rhizodiscinaceae</taxon>
        <taxon>Rhizodiscina</taxon>
    </lineage>
</organism>
<feature type="compositionally biased region" description="Low complexity" evidence="1">
    <location>
        <begin position="768"/>
        <end position="785"/>
    </location>
</feature>
<keyword evidence="4" id="KW-1185">Reference proteome</keyword>
<dbReference type="EMBL" id="ML978123">
    <property type="protein sequence ID" value="KAF2101913.1"/>
    <property type="molecule type" value="Genomic_DNA"/>
</dbReference>
<feature type="compositionally biased region" description="Basic residues" evidence="1">
    <location>
        <begin position="755"/>
        <end position="767"/>
    </location>
</feature>
<dbReference type="InterPro" id="IPR024436">
    <property type="entry name" value="DUF3824"/>
</dbReference>
<protein>
    <recommendedName>
        <fullName evidence="2">DUF3824 domain-containing protein</fullName>
    </recommendedName>
</protein>
<feature type="compositionally biased region" description="Basic and acidic residues" evidence="1">
    <location>
        <begin position="398"/>
        <end position="430"/>
    </location>
</feature>
<dbReference type="OrthoDB" id="3561737at2759"/>
<sequence length="1159" mass="129316">MVEASSVPIRMHERLDTCGSFHGARGDSDCAFTAGSAFEAAMTRYRTCVVTGSCGIKLVEARRKAEDTTSQMHAAQHDSYIFETSDASSMIGGYGHSRHGLIKVGLTGRRDASQLAALSPFRSGRCSVAAAAAGGEGREEGSRQRDYLIRRCNTPHTLCKCLLLVTVSLPFAAAQQAPSTMSSYVVKEREREWDTESVRSGRSPQHYTTVRRYKVPERSTASDRTVIDYQDDGHGDEEVRIVRREREVERAPEREDRDIVSYRIVEREREQSPRREERRIKIVREESRSPSPVREREFRYERDDRYDRLSSHSHRPYDLEKYSKSTEYFSRPEPQPIIIRETVPQPIIIQEPRQQEVVVRREFEPDRVDKVDLVERTEIDERSAIVPAQPPPPQEDYYYERVTREVDRPRRRYQEEDRDRGRRDKEDERAYSDDDVLYVRRETVDDRDESPHTKRHLAEGAIAGLGAAALMRHHRKRQGEEPGHRGRQALGYAAAGAVGAEALSRARKAWDHRSRSRSLEEFFDDRDGRRDGGRRRKSSSHRNRNTALAVAGIAALGAAAYAAGKRNNNTTTIVEKEPRRSRSRHRRHSVSGASDRSRSASAGSEKHVDPNHRNRRIAQAGLAGAALAGLAEHRSRSRGGRSKSRVRQGVPIVAAGLGSAAVAGLYEKFKGNQERKRSQSRAKERGHVERELSRSRSRSVSRDRSRSRSVGYSAPRAGAEAGLIEYGADPLYTSDQGRRRSRSRGRSRSSSGSDRRHHHGSRSRSHSRGAQLATAAAAAGVTGLAMNEARKRRERKKEEKERRRREEEGSQPHDEYIDPMQYYPATNQFPPPPPPSAPSPYPPGAYNAPPPVQGISANPNASFDSAYHTQPYNPADYPPQAGPTMPGPEQYYQQARDPGMHSPAQEYYGNPGAPTPGPPNQGGYPHNPENVSVADFAPASEHSHAVSGGCLSGNPWVNPSERALLTRSVASDGITEPYPPPQEPHTIPTLVPPAPTDSTRSPSPIPTGASTPKSVKFDLPDSSTEQTPRSHSDDRHHSHSHSHKSDSHHRRNSEPEASSSRHHRSRSDSAHDYRSSRPRRRDGSPDSQDSGETIDLPPRFDQHGRKRAGAGGEAVDPLAAAVEDFLAGRKSAGKIFQRVAEDLLVPSGSRESSSPRRRR</sequence>
<feature type="compositionally biased region" description="Basic and acidic residues" evidence="1">
    <location>
        <begin position="1066"/>
        <end position="1075"/>
    </location>
</feature>
<evidence type="ECO:0000259" key="2">
    <source>
        <dbReference type="Pfam" id="PF12868"/>
    </source>
</evidence>
<dbReference type="Pfam" id="PF12868">
    <property type="entry name" value="DUF3824"/>
    <property type="match status" value="1"/>
</dbReference>
<proteinExistence type="predicted"/>
<feature type="region of interest" description="Disordered" evidence="1">
    <location>
        <begin position="671"/>
        <end position="1114"/>
    </location>
</feature>
<evidence type="ECO:0000313" key="4">
    <source>
        <dbReference type="Proteomes" id="UP000799772"/>
    </source>
</evidence>